<dbReference type="InterPro" id="IPR014541">
    <property type="entry name" value="Amdntrnsf_FN0238"/>
</dbReference>
<reference evidence="1 2" key="1">
    <citation type="submission" date="2017-04" db="EMBL/GenBank/DDBJ databases">
        <authorList>
            <person name="Afonso C.L."/>
            <person name="Miller P.J."/>
            <person name="Scott M.A."/>
            <person name="Spackman E."/>
            <person name="Goraichik I."/>
            <person name="Dimitrov K.M."/>
            <person name="Suarez D.L."/>
            <person name="Swayne D.E."/>
        </authorList>
    </citation>
    <scope>NUCLEOTIDE SEQUENCE [LARGE SCALE GENOMIC DNA]</scope>
    <source>
        <strain evidence="1 2">DSM 22418</strain>
    </source>
</reference>
<evidence type="ECO:0000313" key="1">
    <source>
        <dbReference type="EMBL" id="SMG46972.1"/>
    </source>
</evidence>
<dbReference type="Pfam" id="PF19420">
    <property type="entry name" value="DDAH_eukar"/>
    <property type="match status" value="1"/>
</dbReference>
<evidence type="ECO:0008006" key="3">
    <source>
        <dbReference type="Google" id="ProtNLM"/>
    </source>
</evidence>
<protein>
    <recommendedName>
        <fullName evidence="3">Amidinotransferase</fullName>
    </recommendedName>
</protein>
<dbReference type="OrthoDB" id="9788268at2"/>
<dbReference type="Proteomes" id="UP000192980">
    <property type="component" value="Unassembled WGS sequence"/>
</dbReference>
<dbReference type="Gene3D" id="3.75.10.10">
    <property type="entry name" value="L-arginine/glycine Amidinotransferase, Chain A"/>
    <property type="match status" value="1"/>
</dbReference>
<organism evidence="1 2">
    <name type="scientific">Sphingobacterium psychroaquaticum</name>
    <dbReference type="NCBI Taxonomy" id="561061"/>
    <lineage>
        <taxon>Bacteria</taxon>
        <taxon>Pseudomonadati</taxon>
        <taxon>Bacteroidota</taxon>
        <taxon>Sphingobacteriia</taxon>
        <taxon>Sphingobacteriales</taxon>
        <taxon>Sphingobacteriaceae</taxon>
        <taxon>Sphingobacterium</taxon>
    </lineage>
</organism>
<dbReference type="AlphaFoldDB" id="A0A1X7L110"/>
<dbReference type="EMBL" id="FXAU01000007">
    <property type="protein sequence ID" value="SMG46972.1"/>
    <property type="molecule type" value="Genomic_DNA"/>
</dbReference>
<dbReference type="STRING" id="561061.SAMN05660862_3371"/>
<accession>A0A1X7L110</accession>
<gene>
    <name evidence="1" type="ORF">SAMN05660862_3371</name>
</gene>
<dbReference type="PIRSF" id="PIRSF028188">
    <property type="entry name" value="Amdntrnsf_FN0238"/>
    <property type="match status" value="1"/>
</dbReference>
<dbReference type="SUPFAM" id="SSF55909">
    <property type="entry name" value="Pentein"/>
    <property type="match status" value="1"/>
</dbReference>
<name>A0A1X7L110_9SPHI</name>
<dbReference type="PANTHER" id="PTHR43224">
    <property type="entry name" value="AMIDINOTRANSFERASE"/>
    <property type="match status" value="1"/>
</dbReference>
<sequence>MTQTTDTLLLVRPFAFRKNEQTAVNNYFQTDISVAAPTSSAQKEFDAFVEQLNLAGIKTLVIQDTGTWDTPDSVFPNNCISLHQGTAVLYPMFAENRRLERKLDYISFLRNNGYEINQLIDYTHYENENIFLEGTGCLILDRVQQIAYCSMSYRADELPIRNFCADLSYTPCIFQANQSVNGSRLPIYHTNVMLSVGTHYAVICLSSIDNLAQREEVIAQLKRTNKEIIDISEEQMYNFAGNILEVKSTDGEPRIVMSSAAYNSFTSAQLDILRKYGGIIHAPLDTIETCGGGSARCMLAEVFY</sequence>
<dbReference type="RefSeq" id="WP_085474063.1">
    <property type="nucleotide sequence ID" value="NZ_FXAU01000007.1"/>
</dbReference>
<keyword evidence="2" id="KW-1185">Reference proteome</keyword>
<dbReference type="NCBIfam" id="NF046062">
    <property type="entry name" value="citrull_CtlX"/>
    <property type="match status" value="1"/>
</dbReference>
<dbReference type="PANTHER" id="PTHR43224:SF1">
    <property type="entry name" value="AMIDINOTRANSFERASE"/>
    <property type="match status" value="1"/>
</dbReference>
<proteinExistence type="predicted"/>
<evidence type="ECO:0000313" key="2">
    <source>
        <dbReference type="Proteomes" id="UP000192980"/>
    </source>
</evidence>